<dbReference type="PROSITE" id="PS51635">
    <property type="entry name" value="PNPLA"/>
    <property type="match status" value="1"/>
</dbReference>
<evidence type="ECO:0000313" key="4">
    <source>
        <dbReference type="EMBL" id="OGG51955.1"/>
    </source>
</evidence>
<dbReference type="Proteomes" id="UP000176445">
    <property type="component" value="Unassembled WGS sequence"/>
</dbReference>
<evidence type="ECO:0000256" key="1">
    <source>
        <dbReference type="ARBA" id="ARBA00023098"/>
    </source>
</evidence>
<dbReference type="InterPro" id="IPR002641">
    <property type="entry name" value="PNPLA_dom"/>
</dbReference>
<protein>
    <recommendedName>
        <fullName evidence="3">PNPLA domain-containing protein</fullName>
    </recommendedName>
</protein>
<feature type="domain" description="PNPLA" evidence="3">
    <location>
        <begin position="1"/>
        <end position="161"/>
    </location>
</feature>
<dbReference type="Pfam" id="PF01734">
    <property type="entry name" value="Patatin"/>
    <property type="match status" value="1"/>
</dbReference>
<evidence type="ECO:0000259" key="3">
    <source>
        <dbReference type="PROSITE" id="PS51635"/>
    </source>
</evidence>
<proteinExistence type="predicted"/>
<comment type="caution">
    <text evidence="2">Lacks conserved residue(s) required for the propagation of feature annotation.</text>
</comment>
<gene>
    <name evidence="4" type="ORF">A2704_00285</name>
</gene>
<reference evidence="4 5" key="1">
    <citation type="journal article" date="2016" name="Nat. Commun.">
        <title>Thousands of microbial genomes shed light on interconnected biogeochemical processes in an aquifer system.</title>
        <authorList>
            <person name="Anantharaman K."/>
            <person name="Brown C.T."/>
            <person name="Hug L.A."/>
            <person name="Sharon I."/>
            <person name="Castelle C.J."/>
            <person name="Probst A.J."/>
            <person name="Thomas B.C."/>
            <person name="Singh A."/>
            <person name="Wilkins M.J."/>
            <person name="Karaoz U."/>
            <person name="Brodie E.L."/>
            <person name="Williams K.H."/>
            <person name="Hubbard S.S."/>
            <person name="Banfield J.F."/>
        </authorList>
    </citation>
    <scope>NUCLEOTIDE SEQUENCE [LARGE SCALE GENOMIC DNA]</scope>
</reference>
<dbReference type="InterPro" id="IPR016035">
    <property type="entry name" value="Acyl_Trfase/lysoPLipase"/>
</dbReference>
<dbReference type="Gene3D" id="3.40.1090.10">
    <property type="entry name" value="Cytosolic phospholipase A2 catalytic domain"/>
    <property type="match status" value="1"/>
</dbReference>
<comment type="caution">
    <text evidence="4">The sequence shown here is derived from an EMBL/GenBank/DDBJ whole genome shotgun (WGS) entry which is preliminary data.</text>
</comment>
<name>A0A1F6CS53_9BACT</name>
<dbReference type="AlphaFoldDB" id="A0A1F6CS53"/>
<evidence type="ECO:0000256" key="2">
    <source>
        <dbReference type="PROSITE-ProRule" id="PRU01161"/>
    </source>
</evidence>
<keyword evidence="1" id="KW-0443">Lipid metabolism</keyword>
<organism evidence="4 5">
    <name type="scientific">Candidatus Kaiserbacteria bacterium RIFCSPHIGHO2_01_FULL_54_36b</name>
    <dbReference type="NCBI Taxonomy" id="1798483"/>
    <lineage>
        <taxon>Bacteria</taxon>
        <taxon>Candidatus Kaiseribacteriota</taxon>
    </lineage>
</organism>
<sequence>MRSAYSAGFLYTLGARLNITTPNIIVAASGSAGASLYFATHQYEANKRIWTQLLSTTRFIFLPRLWRIMNIDYLVDVVFKQQELFNESSLKQSPTAIFVAVRNVDTGQTEFLDATRSPEPLELLRATKAIPILYRKTVRLGGKTYIDGGVGLKTQTMLDKVLQMGAKRILFINETSPAGIWRFFGLQETSIDNLLYPSDVNLLYLKPGKLPARRMTRSKVRLSETFDRGVRDALARAEELRTLLA</sequence>
<evidence type="ECO:0000313" key="5">
    <source>
        <dbReference type="Proteomes" id="UP000176445"/>
    </source>
</evidence>
<dbReference type="GO" id="GO:0006629">
    <property type="term" value="P:lipid metabolic process"/>
    <property type="evidence" value="ECO:0007669"/>
    <property type="project" value="UniProtKB-KW"/>
</dbReference>
<dbReference type="EMBL" id="MFKW01000008">
    <property type="protein sequence ID" value="OGG51955.1"/>
    <property type="molecule type" value="Genomic_DNA"/>
</dbReference>
<dbReference type="SUPFAM" id="SSF52151">
    <property type="entry name" value="FabD/lysophospholipase-like"/>
    <property type="match status" value="1"/>
</dbReference>
<feature type="short sequence motif" description="DGA/G" evidence="2">
    <location>
        <begin position="147"/>
        <end position="149"/>
    </location>
</feature>
<accession>A0A1F6CS53</accession>